<dbReference type="EMBL" id="JADEYS010000010">
    <property type="protein sequence ID" value="MBE9397779.1"/>
    <property type="molecule type" value="Genomic_DNA"/>
</dbReference>
<name>A0A8J7FDM2_9GAMM</name>
<protein>
    <submittedName>
        <fullName evidence="1">Uncharacterized protein</fullName>
    </submittedName>
</protein>
<proteinExistence type="predicted"/>
<reference evidence="1" key="1">
    <citation type="submission" date="2020-10" db="EMBL/GenBank/DDBJ databases">
        <title>Bacterium isolated from coastal waters sediment.</title>
        <authorList>
            <person name="Chen R.-J."/>
            <person name="Lu D.-C."/>
            <person name="Zhu K.-L."/>
            <person name="Du Z.-J."/>
        </authorList>
    </citation>
    <scope>NUCLEOTIDE SEQUENCE</scope>
    <source>
        <strain evidence="1">N1Y112</strain>
    </source>
</reference>
<evidence type="ECO:0000313" key="1">
    <source>
        <dbReference type="EMBL" id="MBE9397779.1"/>
    </source>
</evidence>
<accession>A0A8J7FDM2</accession>
<dbReference type="AlphaFoldDB" id="A0A8J7FDM2"/>
<comment type="caution">
    <text evidence="1">The sequence shown here is derived from an EMBL/GenBank/DDBJ whole genome shotgun (WGS) entry which is preliminary data.</text>
</comment>
<keyword evidence="2" id="KW-1185">Reference proteome</keyword>
<dbReference type="Proteomes" id="UP000640333">
    <property type="component" value="Unassembled WGS sequence"/>
</dbReference>
<sequence length="132" mass="15233">MISKKDLTDELALAIALCSIGLDIGKTYEDDVKEAVNSDVEKLEKLERKDFEGIWVGAHYLAVVNPGTRDFIDQHPLYSLEVIDSVAAESSLYDKMMMEELDRMLCWLLKIALKAYYYENKIYERVFLTQIN</sequence>
<gene>
    <name evidence="1" type="ORF">IOQ59_10970</name>
</gene>
<organism evidence="1 2">
    <name type="scientific">Pontibacterium sinense</name>
    <dbReference type="NCBI Taxonomy" id="2781979"/>
    <lineage>
        <taxon>Bacteria</taxon>
        <taxon>Pseudomonadati</taxon>
        <taxon>Pseudomonadota</taxon>
        <taxon>Gammaproteobacteria</taxon>
        <taxon>Oceanospirillales</taxon>
        <taxon>Oceanospirillaceae</taxon>
        <taxon>Pontibacterium</taxon>
    </lineage>
</organism>
<dbReference type="RefSeq" id="WP_193953335.1">
    <property type="nucleotide sequence ID" value="NZ_JADEYS010000010.1"/>
</dbReference>
<evidence type="ECO:0000313" key="2">
    <source>
        <dbReference type="Proteomes" id="UP000640333"/>
    </source>
</evidence>